<reference evidence="2 3" key="1">
    <citation type="submission" date="2021-04" db="EMBL/GenBank/DDBJ databases">
        <authorList>
            <person name="Pira H."/>
            <person name="Risdian C."/>
            <person name="Wink J."/>
        </authorList>
    </citation>
    <scope>NUCLEOTIDE SEQUENCE [LARGE SCALE GENOMIC DNA]</scope>
    <source>
        <strain evidence="2 3">WH53</strain>
    </source>
</reference>
<protein>
    <submittedName>
        <fullName evidence="2">Uncharacterized protein</fullName>
    </submittedName>
</protein>
<evidence type="ECO:0000313" key="3">
    <source>
        <dbReference type="Proteomes" id="UP000690515"/>
    </source>
</evidence>
<organism evidence="2 3">
    <name type="scientific">Zooshikella harenae</name>
    <dbReference type="NCBI Taxonomy" id="2827238"/>
    <lineage>
        <taxon>Bacteria</taxon>
        <taxon>Pseudomonadati</taxon>
        <taxon>Pseudomonadota</taxon>
        <taxon>Gammaproteobacteria</taxon>
        <taxon>Oceanospirillales</taxon>
        <taxon>Zooshikellaceae</taxon>
        <taxon>Zooshikella</taxon>
    </lineage>
</organism>
<name>A0ABS5ZDL3_9GAMM</name>
<keyword evidence="1" id="KW-0732">Signal</keyword>
<sequence length="233" mass="27352">MAMQLYPFLRKRFQFKHKLIWFFCSLIISVQAYSDTNIQLCNFYTENVYRGLGLFISEAAHIVKAAPVKHYALLEDMEEQRKFCPFSADQTINSQRYLCHISEQLLLNHYSYLSQQQSINVEDNKLLTIPLSSLVADKIRRYCAYQPEIIKYTQILSLQIPVLIHNKVSEPKQQISQEKESKQKLSYHIKVNSDLSFTLKSQKKLNIWPPFQYYRLGGKTITYQFSNHVAALP</sequence>
<comment type="caution">
    <text evidence="2">The sequence shown here is derived from an EMBL/GenBank/DDBJ whole genome shotgun (WGS) entry which is preliminary data.</text>
</comment>
<feature type="signal peptide" evidence="1">
    <location>
        <begin position="1"/>
        <end position="34"/>
    </location>
</feature>
<gene>
    <name evidence="2" type="ORF">KCG35_13920</name>
</gene>
<accession>A0ABS5ZDL3</accession>
<proteinExistence type="predicted"/>
<dbReference type="Proteomes" id="UP000690515">
    <property type="component" value="Unassembled WGS sequence"/>
</dbReference>
<feature type="chain" id="PRO_5046898265" evidence="1">
    <location>
        <begin position="35"/>
        <end position="233"/>
    </location>
</feature>
<dbReference type="EMBL" id="JAGSOY010000031">
    <property type="protein sequence ID" value="MBU2712159.1"/>
    <property type="molecule type" value="Genomic_DNA"/>
</dbReference>
<dbReference type="RefSeq" id="WP_215820388.1">
    <property type="nucleotide sequence ID" value="NZ_JAGSOY010000031.1"/>
</dbReference>
<keyword evidence="3" id="KW-1185">Reference proteome</keyword>
<evidence type="ECO:0000313" key="2">
    <source>
        <dbReference type="EMBL" id="MBU2712159.1"/>
    </source>
</evidence>
<evidence type="ECO:0000256" key="1">
    <source>
        <dbReference type="SAM" id="SignalP"/>
    </source>
</evidence>